<evidence type="ECO:0000256" key="6">
    <source>
        <dbReference type="SAM" id="MobiDB-lite"/>
    </source>
</evidence>
<dbReference type="PANTHER" id="PTHR43748:SF1">
    <property type="entry name" value="RIBOSE-5-PHOSPHATE ISOMERASE 4, CHLOROPLASTIC-RELATED"/>
    <property type="match status" value="1"/>
</dbReference>
<dbReference type="Pfam" id="PF06026">
    <property type="entry name" value="Rib_5-P_isom_A"/>
    <property type="match status" value="1"/>
</dbReference>
<feature type="compositionally biased region" description="Basic and acidic residues" evidence="6">
    <location>
        <begin position="42"/>
        <end position="58"/>
    </location>
</feature>
<name>A0A9R1ARH2_TRITD</name>
<accession>A0A9R1ARH2</accession>
<dbReference type="Gramene" id="TRITD5Bv1G208700.2">
    <property type="protein sequence ID" value="TRITD5Bv1G208700.2"/>
    <property type="gene ID" value="TRITD5Bv1G208700"/>
</dbReference>
<dbReference type="InterPro" id="IPR050262">
    <property type="entry name" value="Ribose-5P_isomerase"/>
</dbReference>
<keyword evidence="8" id="KW-1185">Reference proteome</keyword>
<evidence type="ECO:0000256" key="5">
    <source>
        <dbReference type="ARBA" id="ARBA00023235"/>
    </source>
</evidence>
<dbReference type="GO" id="GO:0009052">
    <property type="term" value="P:pentose-phosphate shunt, non-oxidative branch"/>
    <property type="evidence" value="ECO:0007669"/>
    <property type="project" value="InterPro"/>
</dbReference>
<dbReference type="OMA" id="FPCTAVI"/>
<dbReference type="Gene3D" id="3.30.70.260">
    <property type="match status" value="1"/>
</dbReference>
<dbReference type="PANTHER" id="PTHR43748">
    <property type="entry name" value="RIBOSE-5-PHOSPHATE ISOMERASE 3, CHLOROPLASTIC-RELATED"/>
    <property type="match status" value="1"/>
</dbReference>
<proteinExistence type="inferred from homology"/>
<evidence type="ECO:0000256" key="4">
    <source>
        <dbReference type="ARBA" id="ARBA00011959"/>
    </source>
</evidence>
<sequence length="415" mass="44609">MWFKETTTEPKFTATCSVMIHRDTGSKSVICSALVDEKSRIGRKKIDPKSRTGEDVSKPLRYTGKADSPAGRQTPCTPLVSMEAVARASIAASSHARVPLCRRPRPHRAARCLGGRRSVACAAAADADVVRLFDAAKLTVDEFVKSGMVVGLGSGAASGLAVQYLGTRLRRGSLTGIVGIPSSVICASEAEKAGIKVGSHEEGAQRAHSLLSSGAGKLKAGSLLSYKRRYFRCASYMVISSSYTQLLIGLDPQGIVESADKVAFIIDNDKYVNGIEGSIPVLVKSVWRRPSIGTAGPSGGDFPLVTKEGHHILDVIFTTPIQDLGKVAEGLEKIVGVVDHGIICNTTPYAVIASKGEVQDQDNLGRFSDPKVAHEDRRFVQFLDRMLDATRNPQSLAQIRREKLPNDLKILDDEI</sequence>
<dbReference type="SUPFAM" id="SSF75445">
    <property type="entry name" value="D-ribose-5-phosphate isomerase (RpiA), lid domain"/>
    <property type="match status" value="1"/>
</dbReference>
<evidence type="ECO:0000313" key="7">
    <source>
        <dbReference type="EMBL" id="VAI37476.1"/>
    </source>
</evidence>
<evidence type="ECO:0000256" key="3">
    <source>
        <dbReference type="ARBA" id="ARBA00008088"/>
    </source>
</evidence>
<gene>
    <name evidence="7" type="ORF">TRITD_5Bv1G208700</name>
</gene>
<reference evidence="7 8" key="1">
    <citation type="submission" date="2017-09" db="EMBL/GenBank/DDBJ databases">
        <authorList>
            <consortium name="International Durum Wheat Genome Sequencing Consortium (IDWGSC)"/>
            <person name="Milanesi L."/>
        </authorList>
    </citation>
    <scope>NUCLEOTIDE SEQUENCE [LARGE SCALE GENOMIC DNA]</scope>
    <source>
        <strain evidence="8">cv. Svevo</strain>
    </source>
</reference>
<dbReference type="EMBL" id="LT934120">
    <property type="protein sequence ID" value="VAI37476.1"/>
    <property type="molecule type" value="Genomic_DNA"/>
</dbReference>
<dbReference type="Proteomes" id="UP000324705">
    <property type="component" value="Chromosome 5B"/>
</dbReference>
<dbReference type="AlphaFoldDB" id="A0A9R1ARH2"/>
<dbReference type="InterPro" id="IPR004788">
    <property type="entry name" value="Ribose5P_isomerase_type_A"/>
</dbReference>
<dbReference type="Gene3D" id="3.40.50.1360">
    <property type="match status" value="1"/>
</dbReference>
<dbReference type="GO" id="GO:0004751">
    <property type="term" value="F:ribose-5-phosphate isomerase activity"/>
    <property type="evidence" value="ECO:0007669"/>
    <property type="project" value="UniProtKB-EC"/>
</dbReference>
<dbReference type="SUPFAM" id="SSF100950">
    <property type="entry name" value="NagB/RpiA/CoA transferase-like"/>
    <property type="match status" value="1"/>
</dbReference>
<keyword evidence="5" id="KW-0413">Isomerase</keyword>
<comment type="similarity">
    <text evidence="3">Belongs to the ribose 5-phosphate isomerase family.</text>
</comment>
<protein>
    <recommendedName>
        <fullName evidence="4">ribose-5-phosphate isomerase</fullName>
        <ecNumber evidence="4">5.3.1.6</ecNumber>
    </recommendedName>
</protein>
<evidence type="ECO:0000256" key="1">
    <source>
        <dbReference type="ARBA" id="ARBA00001713"/>
    </source>
</evidence>
<dbReference type="EC" id="5.3.1.6" evidence="4"/>
<feature type="region of interest" description="Disordered" evidence="6">
    <location>
        <begin position="42"/>
        <end position="76"/>
    </location>
</feature>
<comment type="pathway">
    <text evidence="2">Carbohydrate degradation; pentose phosphate pathway; D-ribose 5-phosphate from D-ribulose 5-phosphate (non-oxidative stage): step 1/1.</text>
</comment>
<evidence type="ECO:0000313" key="8">
    <source>
        <dbReference type="Proteomes" id="UP000324705"/>
    </source>
</evidence>
<comment type="catalytic activity">
    <reaction evidence="1">
        <text>aldehydo-D-ribose 5-phosphate = D-ribulose 5-phosphate</text>
        <dbReference type="Rhea" id="RHEA:14657"/>
        <dbReference type="ChEBI" id="CHEBI:58121"/>
        <dbReference type="ChEBI" id="CHEBI:58273"/>
        <dbReference type="EC" id="5.3.1.6"/>
    </reaction>
</comment>
<evidence type="ECO:0000256" key="2">
    <source>
        <dbReference type="ARBA" id="ARBA00004988"/>
    </source>
</evidence>
<dbReference type="InterPro" id="IPR037171">
    <property type="entry name" value="NagB/RpiA_transferase-like"/>
</dbReference>
<organism evidence="7 8">
    <name type="scientific">Triticum turgidum subsp. durum</name>
    <name type="common">Durum wheat</name>
    <name type="synonym">Triticum durum</name>
    <dbReference type="NCBI Taxonomy" id="4567"/>
    <lineage>
        <taxon>Eukaryota</taxon>
        <taxon>Viridiplantae</taxon>
        <taxon>Streptophyta</taxon>
        <taxon>Embryophyta</taxon>
        <taxon>Tracheophyta</taxon>
        <taxon>Spermatophyta</taxon>
        <taxon>Magnoliopsida</taxon>
        <taxon>Liliopsida</taxon>
        <taxon>Poales</taxon>
        <taxon>Poaceae</taxon>
        <taxon>BOP clade</taxon>
        <taxon>Pooideae</taxon>
        <taxon>Triticodae</taxon>
        <taxon>Triticeae</taxon>
        <taxon>Triticinae</taxon>
        <taxon>Triticum</taxon>
    </lineage>
</organism>